<sequence length="192" mass="20193">MSLVPHYLSSDRASQWPGPDEGQQDEQGEDYFAQTGQGGGQLPRLLGRALASPWIQRVGFTQQQTANHGSGSDIYSHCRLHHLHCGSRHASHPVHRRHGRSQRAAAGDGVHSPHYLGGDGGACRLCGMAAGVPLPGCQARRLSCGSCIDVKLGWGCCMPAVPSSNARVCGAGARKAAARASCILWKGSHVGA</sequence>
<comment type="caution">
    <text evidence="2">The sequence shown here is derived from an EMBL/GenBank/DDBJ whole genome shotgun (WGS) entry which is preliminary data.</text>
</comment>
<evidence type="ECO:0000256" key="1">
    <source>
        <dbReference type="SAM" id="MobiDB-lite"/>
    </source>
</evidence>
<reference evidence="2 3" key="1">
    <citation type="submission" date="2020-02" db="EMBL/GenBank/DDBJ databases">
        <title>Draft genome sequence of Haematococcus lacustris strain NIES-144.</title>
        <authorList>
            <person name="Morimoto D."/>
            <person name="Nakagawa S."/>
            <person name="Yoshida T."/>
            <person name="Sawayama S."/>
        </authorList>
    </citation>
    <scope>NUCLEOTIDE SEQUENCE [LARGE SCALE GENOMIC DNA]</scope>
    <source>
        <strain evidence="2 3">NIES-144</strain>
    </source>
</reference>
<organism evidence="2 3">
    <name type="scientific">Haematococcus lacustris</name>
    <name type="common">Green alga</name>
    <name type="synonym">Haematococcus pluvialis</name>
    <dbReference type="NCBI Taxonomy" id="44745"/>
    <lineage>
        <taxon>Eukaryota</taxon>
        <taxon>Viridiplantae</taxon>
        <taxon>Chlorophyta</taxon>
        <taxon>core chlorophytes</taxon>
        <taxon>Chlorophyceae</taxon>
        <taxon>CS clade</taxon>
        <taxon>Chlamydomonadales</taxon>
        <taxon>Haematococcaceae</taxon>
        <taxon>Haematococcus</taxon>
    </lineage>
</organism>
<feature type="compositionally biased region" description="Basic residues" evidence="1">
    <location>
        <begin position="89"/>
        <end position="101"/>
    </location>
</feature>
<evidence type="ECO:0000313" key="3">
    <source>
        <dbReference type="Proteomes" id="UP000485058"/>
    </source>
</evidence>
<gene>
    <name evidence="2" type="ORF">HaLaN_19367</name>
</gene>
<dbReference type="AlphaFoldDB" id="A0A699ZT86"/>
<evidence type="ECO:0000313" key="2">
    <source>
        <dbReference type="EMBL" id="GFH21974.1"/>
    </source>
</evidence>
<feature type="region of interest" description="Disordered" evidence="1">
    <location>
        <begin position="1"/>
        <end position="26"/>
    </location>
</feature>
<keyword evidence="3" id="KW-1185">Reference proteome</keyword>
<feature type="region of interest" description="Disordered" evidence="1">
    <location>
        <begin position="89"/>
        <end position="111"/>
    </location>
</feature>
<name>A0A699ZT86_HAELA</name>
<dbReference type="EMBL" id="BLLF01001942">
    <property type="protein sequence ID" value="GFH21974.1"/>
    <property type="molecule type" value="Genomic_DNA"/>
</dbReference>
<protein>
    <submittedName>
        <fullName evidence="2">Uncharacterized protein</fullName>
    </submittedName>
</protein>
<proteinExistence type="predicted"/>
<dbReference type="Proteomes" id="UP000485058">
    <property type="component" value="Unassembled WGS sequence"/>
</dbReference>
<accession>A0A699ZT86</accession>